<dbReference type="Pfam" id="PF02517">
    <property type="entry name" value="Rce1-like"/>
    <property type="match status" value="1"/>
</dbReference>
<feature type="transmembrane region" description="Helical" evidence="1">
    <location>
        <begin position="211"/>
        <end position="228"/>
    </location>
</feature>
<keyword evidence="1" id="KW-1133">Transmembrane helix</keyword>
<dbReference type="EMBL" id="WTYN01000001">
    <property type="protein sequence ID" value="MXO62151.1"/>
    <property type="molecule type" value="Genomic_DNA"/>
</dbReference>
<evidence type="ECO:0000256" key="1">
    <source>
        <dbReference type="SAM" id="Phobius"/>
    </source>
</evidence>
<dbReference type="GO" id="GO:0006508">
    <property type="term" value="P:proteolysis"/>
    <property type="evidence" value="ECO:0007669"/>
    <property type="project" value="UniProtKB-KW"/>
</dbReference>
<feature type="domain" description="CAAX prenyl protease 2/Lysostaphin resistance protein A-like" evidence="2">
    <location>
        <begin position="132"/>
        <end position="224"/>
    </location>
</feature>
<name>A0A844YD97_9SPHN</name>
<dbReference type="InterPro" id="IPR003675">
    <property type="entry name" value="Rce1/LyrA-like_dom"/>
</dbReference>
<feature type="transmembrane region" description="Helical" evidence="1">
    <location>
        <begin position="187"/>
        <end position="206"/>
    </location>
</feature>
<dbReference type="GO" id="GO:0080120">
    <property type="term" value="P:CAAX-box protein maturation"/>
    <property type="evidence" value="ECO:0007669"/>
    <property type="project" value="UniProtKB-ARBA"/>
</dbReference>
<feature type="transmembrane region" description="Helical" evidence="1">
    <location>
        <begin position="54"/>
        <end position="76"/>
    </location>
</feature>
<dbReference type="OrthoDB" id="193898at2"/>
<feature type="transmembrane region" description="Helical" evidence="1">
    <location>
        <begin position="162"/>
        <end position="181"/>
    </location>
</feature>
<dbReference type="AlphaFoldDB" id="A0A844YD97"/>
<organism evidence="3 4">
    <name type="scientific">Qipengyuania oceanensis</name>
    <dbReference type="NCBI Taxonomy" id="1463597"/>
    <lineage>
        <taxon>Bacteria</taxon>
        <taxon>Pseudomonadati</taxon>
        <taxon>Pseudomonadota</taxon>
        <taxon>Alphaproteobacteria</taxon>
        <taxon>Sphingomonadales</taxon>
        <taxon>Erythrobacteraceae</taxon>
        <taxon>Qipengyuania</taxon>
    </lineage>
</organism>
<sequence>MTENAATEPKRSIWLRIWEFPLTAMLFAILVVILCAGLVGVVQMQLLVPNLEPSVGMIVSTVLLVALLTAAYKLVIRHLGGKKHDDLPLAGLARESGLGFAGGAALISVCVALAALFGVYRIQGGDNFADWAQIIFVFGLYAGFFEELLMRGIVFRWFEEMTGTWIALAVSSLLFGFGHAWNDNATVVSSMAIAIEAGILLGAAYILTRSLWLAIGLHAGWNVVQALWDVPVSGNPTSGPIAATLEGPALLAGGGFGLEATIFALVVATSAGIWMLVKASKAGKIVRPMWSRKGEPITAY</sequence>
<evidence type="ECO:0000313" key="4">
    <source>
        <dbReference type="Proteomes" id="UP000445582"/>
    </source>
</evidence>
<feature type="transmembrane region" description="Helical" evidence="1">
    <location>
        <begin position="97"/>
        <end position="119"/>
    </location>
</feature>
<proteinExistence type="predicted"/>
<dbReference type="Proteomes" id="UP000445582">
    <property type="component" value="Unassembled WGS sequence"/>
</dbReference>
<feature type="transmembrane region" description="Helical" evidence="1">
    <location>
        <begin position="248"/>
        <end position="277"/>
    </location>
</feature>
<dbReference type="RefSeq" id="WP_160671699.1">
    <property type="nucleotide sequence ID" value="NZ_WTYN01000001.1"/>
</dbReference>
<dbReference type="PANTHER" id="PTHR39430:SF1">
    <property type="entry name" value="PROTEASE"/>
    <property type="match status" value="1"/>
</dbReference>
<dbReference type="PANTHER" id="PTHR39430">
    <property type="entry name" value="MEMBRANE-ASSOCIATED PROTEASE-RELATED"/>
    <property type="match status" value="1"/>
</dbReference>
<accession>A0A844YD97</accession>
<keyword evidence="4" id="KW-1185">Reference proteome</keyword>
<dbReference type="GO" id="GO:0008237">
    <property type="term" value="F:metallopeptidase activity"/>
    <property type="evidence" value="ECO:0007669"/>
    <property type="project" value="UniProtKB-KW"/>
</dbReference>
<keyword evidence="3" id="KW-0482">Metalloprotease</keyword>
<keyword evidence="3" id="KW-0378">Hydrolase</keyword>
<evidence type="ECO:0000313" key="3">
    <source>
        <dbReference type="EMBL" id="MXO62151.1"/>
    </source>
</evidence>
<feature type="transmembrane region" description="Helical" evidence="1">
    <location>
        <begin position="131"/>
        <end position="150"/>
    </location>
</feature>
<dbReference type="GO" id="GO:0004175">
    <property type="term" value="F:endopeptidase activity"/>
    <property type="evidence" value="ECO:0007669"/>
    <property type="project" value="UniProtKB-ARBA"/>
</dbReference>
<feature type="transmembrane region" description="Helical" evidence="1">
    <location>
        <begin position="20"/>
        <end position="42"/>
    </location>
</feature>
<evidence type="ECO:0000259" key="2">
    <source>
        <dbReference type="Pfam" id="PF02517"/>
    </source>
</evidence>
<keyword evidence="3" id="KW-0645">Protease</keyword>
<keyword evidence="1" id="KW-0812">Transmembrane</keyword>
<reference evidence="3 4" key="1">
    <citation type="submission" date="2019-12" db="EMBL/GenBank/DDBJ databases">
        <title>Genomic-based taxomic classification of the family Erythrobacteraceae.</title>
        <authorList>
            <person name="Xu L."/>
        </authorList>
    </citation>
    <scope>NUCLEOTIDE SEQUENCE [LARGE SCALE GENOMIC DNA]</scope>
    <source>
        <strain evidence="3 4">MCCC 1A09965</strain>
    </source>
</reference>
<comment type="caution">
    <text evidence="3">The sequence shown here is derived from an EMBL/GenBank/DDBJ whole genome shotgun (WGS) entry which is preliminary data.</text>
</comment>
<gene>
    <name evidence="3" type="ORF">GRI48_03910</name>
</gene>
<protein>
    <submittedName>
        <fullName evidence="3">CPBP family intramembrane metalloprotease</fullName>
    </submittedName>
</protein>
<keyword evidence="1" id="KW-0472">Membrane</keyword>